<keyword evidence="2" id="KW-0812">Transmembrane</keyword>
<sequence>MSVQRESTTEELRLLRARAYGPDADIADDPAALRRLHELEEQARPEVRDPAGPGPGTGPTAAGAPPAGAGDPGTDPATALGAGRDPQPAAGSSPGTRPLGEDGSPSASDPPRANGADRPSTPDSPDEGGTAGDGSTGRRTRIALSAGSPAAAGSTGSAEVGQTPSPQAEPAAGDAEGEAAGRPTSGRPWWRRTRTLWIASVLLAAIVASAVTVLVSQFPTGRVAVLRVDPDAEWPEDFFGPSQEGVTYEEFLGLSTLVAPQDWNQGQELDCLYVRAAENDSGPSTGGCSSGFPPTAGLVVVLSSPEELRERFPVGTALQFVAEGSEVHVYAKPPPLTERTP</sequence>
<organism evidence="3 4">
    <name type="scientific">Microbacterium arthrosphaerae</name>
    <dbReference type="NCBI Taxonomy" id="792652"/>
    <lineage>
        <taxon>Bacteria</taxon>
        <taxon>Bacillati</taxon>
        <taxon>Actinomycetota</taxon>
        <taxon>Actinomycetes</taxon>
        <taxon>Micrococcales</taxon>
        <taxon>Microbacteriaceae</taxon>
        <taxon>Microbacterium</taxon>
    </lineage>
</organism>
<evidence type="ECO:0000256" key="2">
    <source>
        <dbReference type="SAM" id="Phobius"/>
    </source>
</evidence>
<evidence type="ECO:0000256" key="1">
    <source>
        <dbReference type="SAM" id="MobiDB-lite"/>
    </source>
</evidence>
<feature type="compositionally biased region" description="Low complexity" evidence="1">
    <location>
        <begin position="58"/>
        <end position="79"/>
    </location>
</feature>
<feature type="compositionally biased region" description="Low complexity" evidence="1">
    <location>
        <begin position="168"/>
        <end position="181"/>
    </location>
</feature>
<keyword evidence="2" id="KW-0472">Membrane</keyword>
<feature type="region of interest" description="Disordered" evidence="1">
    <location>
        <begin position="18"/>
        <end position="188"/>
    </location>
</feature>
<feature type="compositionally biased region" description="Low complexity" evidence="1">
    <location>
        <begin position="143"/>
        <end position="158"/>
    </location>
</feature>
<evidence type="ECO:0000313" key="4">
    <source>
        <dbReference type="Proteomes" id="UP001283109"/>
    </source>
</evidence>
<dbReference type="RefSeq" id="WP_318354647.1">
    <property type="nucleotide sequence ID" value="NZ_JAWQEV010000005.1"/>
</dbReference>
<evidence type="ECO:0000313" key="3">
    <source>
        <dbReference type="EMBL" id="MDW4574146.1"/>
    </source>
</evidence>
<comment type="caution">
    <text evidence="3">The sequence shown here is derived from an EMBL/GenBank/DDBJ whole genome shotgun (WGS) entry which is preliminary data.</text>
</comment>
<name>A0ABU4H485_9MICO</name>
<feature type="transmembrane region" description="Helical" evidence="2">
    <location>
        <begin position="196"/>
        <end position="218"/>
    </location>
</feature>
<keyword evidence="2" id="KW-1133">Transmembrane helix</keyword>
<gene>
    <name evidence="3" type="ORF">R8Z58_15300</name>
</gene>
<feature type="compositionally biased region" description="Basic and acidic residues" evidence="1">
    <location>
        <begin position="31"/>
        <end position="49"/>
    </location>
</feature>
<dbReference type="EMBL" id="JAWQEV010000005">
    <property type="protein sequence ID" value="MDW4574146.1"/>
    <property type="molecule type" value="Genomic_DNA"/>
</dbReference>
<keyword evidence="4" id="KW-1185">Reference proteome</keyword>
<proteinExistence type="predicted"/>
<reference evidence="3 4" key="1">
    <citation type="submission" date="2023-11" db="EMBL/GenBank/DDBJ databases">
        <title>Draft genome sequence of Microbacterium arthrosphaerae JCM 30492.</title>
        <authorList>
            <person name="Zhang G."/>
            <person name="Ding Y."/>
        </authorList>
    </citation>
    <scope>NUCLEOTIDE SEQUENCE [LARGE SCALE GENOMIC DNA]</scope>
    <source>
        <strain evidence="3 4">JCM 30492</strain>
    </source>
</reference>
<dbReference type="Proteomes" id="UP001283109">
    <property type="component" value="Unassembled WGS sequence"/>
</dbReference>
<protein>
    <submittedName>
        <fullName evidence="3">Uncharacterized protein</fullName>
    </submittedName>
</protein>
<accession>A0ABU4H485</accession>